<proteinExistence type="predicted"/>
<keyword evidence="2" id="KW-1185">Reference proteome</keyword>
<name>A0A5D2SVB3_GOSMU</name>
<reference evidence="1 2" key="1">
    <citation type="submission" date="2019-07" db="EMBL/GenBank/DDBJ databases">
        <title>WGS assembly of Gossypium mustelinum.</title>
        <authorList>
            <person name="Chen Z.J."/>
            <person name="Sreedasyam A."/>
            <person name="Ando A."/>
            <person name="Song Q."/>
            <person name="De L."/>
            <person name="Hulse-Kemp A."/>
            <person name="Ding M."/>
            <person name="Ye W."/>
            <person name="Kirkbride R."/>
            <person name="Jenkins J."/>
            <person name="Plott C."/>
            <person name="Lovell J."/>
            <person name="Lin Y.-M."/>
            <person name="Vaughn R."/>
            <person name="Liu B."/>
            <person name="Li W."/>
            <person name="Simpson S."/>
            <person name="Scheffler B."/>
            <person name="Saski C."/>
            <person name="Grover C."/>
            <person name="Hu G."/>
            <person name="Conover J."/>
            <person name="Carlson J."/>
            <person name="Shu S."/>
            <person name="Boston L."/>
            <person name="Williams M."/>
            <person name="Peterson D."/>
            <person name="Mcgee K."/>
            <person name="Jones D."/>
            <person name="Wendel J."/>
            <person name="Stelly D."/>
            <person name="Grimwood J."/>
            <person name="Schmutz J."/>
        </authorList>
    </citation>
    <scope>NUCLEOTIDE SEQUENCE [LARGE SCALE GENOMIC DNA]</scope>
    <source>
        <strain evidence="1">1408120.09</strain>
    </source>
</reference>
<dbReference type="EMBL" id="CM017659">
    <property type="protein sequence ID" value="TYI56750.1"/>
    <property type="molecule type" value="Genomic_DNA"/>
</dbReference>
<evidence type="ECO:0000313" key="2">
    <source>
        <dbReference type="Proteomes" id="UP000323597"/>
    </source>
</evidence>
<gene>
    <name evidence="1" type="ORF">E1A91_D11G233000v1</name>
</gene>
<protein>
    <submittedName>
        <fullName evidence="1">Uncharacterized protein</fullName>
    </submittedName>
</protein>
<dbReference type="AlphaFoldDB" id="A0A5D2SVB3"/>
<dbReference type="Proteomes" id="UP000323597">
    <property type="component" value="Chromosome D11"/>
</dbReference>
<evidence type="ECO:0000313" key="1">
    <source>
        <dbReference type="EMBL" id="TYI56750.1"/>
    </source>
</evidence>
<sequence>MALPLPLAASTNSELNLKAIFRRRRFWDAPNNQRMASAFPCVDPISMGT</sequence>
<organism evidence="1 2">
    <name type="scientific">Gossypium mustelinum</name>
    <name type="common">Cotton</name>
    <name type="synonym">Gossypium caicoense</name>
    <dbReference type="NCBI Taxonomy" id="34275"/>
    <lineage>
        <taxon>Eukaryota</taxon>
        <taxon>Viridiplantae</taxon>
        <taxon>Streptophyta</taxon>
        <taxon>Embryophyta</taxon>
        <taxon>Tracheophyta</taxon>
        <taxon>Spermatophyta</taxon>
        <taxon>Magnoliopsida</taxon>
        <taxon>eudicotyledons</taxon>
        <taxon>Gunneridae</taxon>
        <taxon>Pentapetalae</taxon>
        <taxon>rosids</taxon>
        <taxon>malvids</taxon>
        <taxon>Malvales</taxon>
        <taxon>Malvaceae</taxon>
        <taxon>Malvoideae</taxon>
        <taxon>Gossypium</taxon>
    </lineage>
</organism>
<accession>A0A5D2SVB3</accession>